<evidence type="ECO:0000259" key="13">
    <source>
        <dbReference type="PROSITE" id="PS50950"/>
    </source>
</evidence>
<evidence type="ECO:0000256" key="4">
    <source>
        <dbReference type="ARBA" id="ARBA00022771"/>
    </source>
</evidence>
<dbReference type="PROSITE" id="PS50157">
    <property type="entry name" value="ZINC_FINGER_C2H2_2"/>
    <property type="match status" value="2"/>
</dbReference>
<dbReference type="EnsemblMetazoa" id="AALFPA23_005623.R7202">
    <property type="protein sequence ID" value="AALFPA23_005623.P7202"/>
    <property type="gene ID" value="AALFPA23_005623"/>
</dbReference>
<feature type="binding site" evidence="10">
    <location>
        <position position="253"/>
    </location>
    <ligand>
        <name>Zn(2+)</name>
        <dbReference type="ChEBI" id="CHEBI:29105"/>
    </ligand>
</feature>
<protein>
    <recommendedName>
        <fullName evidence="17">C2H2-type domain-containing protein</fullName>
    </recommendedName>
</protein>
<organism evidence="15 16">
    <name type="scientific">Aedes albopictus</name>
    <name type="common">Asian tiger mosquito</name>
    <name type="synonym">Stegomyia albopicta</name>
    <dbReference type="NCBI Taxonomy" id="7160"/>
    <lineage>
        <taxon>Eukaryota</taxon>
        <taxon>Metazoa</taxon>
        <taxon>Ecdysozoa</taxon>
        <taxon>Arthropoda</taxon>
        <taxon>Hexapoda</taxon>
        <taxon>Insecta</taxon>
        <taxon>Pterygota</taxon>
        <taxon>Neoptera</taxon>
        <taxon>Endopterygota</taxon>
        <taxon>Diptera</taxon>
        <taxon>Nematocera</taxon>
        <taxon>Culicoidea</taxon>
        <taxon>Culicidae</taxon>
        <taxon>Culicinae</taxon>
        <taxon>Aedini</taxon>
        <taxon>Aedes</taxon>
        <taxon>Stegomyia</taxon>
    </lineage>
</organism>
<dbReference type="InterPro" id="IPR013087">
    <property type="entry name" value="Znf_C2H2_type"/>
</dbReference>
<keyword evidence="3" id="KW-0677">Repeat</keyword>
<feature type="binding site" evidence="10">
    <location>
        <position position="209"/>
    </location>
    <ligand>
        <name>Zn(2+)</name>
        <dbReference type="ChEBI" id="CHEBI:29105"/>
    </ligand>
</feature>
<evidence type="ECO:0000256" key="3">
    <source>
        <dbReference type="ARBA" id="ARBA00022737"/>
    </source>
</evidence>
<dbReference type="InterPro" id="IPR006612">
    <property type="entry name" value="THAP_Znf"/>
</dbReference>
<keyword evidence="7" id="KW-0539">Nucleus</keyword>
<keyword evidence="4 8" id="KW-0863">Zinc-finger</keyword>
<feature type="binding site" evidence="10">
    <location>
        <position position="256"/>
    </location>
    <ligand>
        <name>Zn(2+)</name>
        <dbReference type="ChEBI" id="CHEBI:29105"/>
    </ligand>
</feature>
<evidence type="ECO:0000259" key="12">
    <source>
        <dbReference type="PROSITE" id="PS50157"/>
    </source>
</evidence>
<evidence type="ECO:0000256" key="7">
    <source>
        <dbReference type="ARBA" id="ARBA00023242"/>
    </source>
</evidence>
<feature type="domain" description="C2H2-type" evidence="12">
    <location>
        <begin position="484"/>
        <end position="512"/>
    </location>
</feature>
<feature type="region of interest" description="Disordered" evidence="11">
    <location>
        <begin position="357"/>
        <end position="435"/>
    </location>
</feature>
<sequence length="547" mass="62164">MNASITTKLQREAEIGPEVECSNQQQMTSDAPAETETLDIDTTDETIQPQQDASSVVDLVRAFSAAYIPLTMLHLPGLVEYLRANLDDPADPKSCEQLKQCYQRFISEELDSPPLCSVSGCNTTYADKRTIFAFPDCKESVKLWKQALNLKNRDRYVGVCELHFEEDFLIRDAGKSRVTLMPGAVPRNSKKPPAADTGLTAVNNHCRMCGLTIKCCMQHNITELQSEQRLRPVLDMCLELNDSIHQLLPVMVCDGCTNMVRFIGVFVQSCWDAQQKLLRSYVGTTSRKFEPWNRVYQHVEPTESEEFQIISTTTETPQEPTPPEETVTYITTEDEPTAGNSNDKNETAHIYAPIQVRVDEQPSENCSVESNLDTSDTPKPILVKPEPLEKDISTIDSDIKNDENDDRELNQQRDQPPLKKPRHSKEAASGNTGTSERTEKFTCKLCLQEFSKQTELVIHSRKHVLEHRTVKHDVLLSGWFFETIKCLQCRKTFPTPEELKAHTSEMHRSDAYCPICGMRFRNNEVLEQHRKRAKRCLIKANEPAKIQ</sequence>
<feature type="binding site" evidence="10">
    <location>
        <position position="206"/>
    </location>
    <ligand>
        <name>Zn(2+)</name>
        <dbReference type="ChEBI" id="CHEBI:29105"/>
    </ligand>
</feature>
<comment type="subcellular location">
    <subcellularLocation>
        <location evidence="1">Nucleus</location>
    </subcellularLocation>
</comment>
<evidence type="ECO:0000256" key="2">
    <source>
        <dbReference type="ARBA" id="ARBA00022723"/>
    </source>
</evidence>
<evidence type="ECO:0000256" key="9">
    <source>
        <dbReference type="PROSITE-ProRule" id="PRU00309"/>
    </source>
</evidence>
<dbReference type="Proteomes" id="UP000069940">
    <property type="component" value="Unassembled WGS sequence"/>
</dbReference>
<feature type="compositionally biased region" description="Polar residues" evidence="11">
    <location>
        <begin position="363"/>
        <end position="377"/>
    </location>
</feature>
<evidence type="ECO:0000256" key="8">
    <source>
        <dbReference type="PROSITE-ProRule" id="PRU00042"/>
    </source>
</evidence>
<dbReference type="PROSITE" id="PS00028">
    <property type="entry name" value="ZINC_FINGER_C2H2_1"/>
    <property type="match status" value="2"/>
</dbReference>
<dbReference type="InterPro" id="IPR036236">
    <property type="entry name" value="Znf_C2H2_sf"/>
</dbReference>
<dbReference type="RefSeq" id="XP_019528137.3">
    <property type="nucleotide sequence ID" value="XM_019672592.4"/>
</dbReference>
<feature type="compositionally biased region" description="Basic and acidic residues" evidence="11">
    <location>
        <begin position="386"/>
        <end position="411"/>
    </location>
</feature>
<dbReference type="PROSITE" id="PS50950">
    <property type="entry name" value="ZF_THAP"/>
    <property type="match status" value="1"/>
</dbReference>
<evidence type="ECO:0000256" key="11">
    <source>
        <dbReference type="SAM" id="MobiDB-lite"/>
    </source>
</evidence>
<accession>A0ABM1Y4H2</accession>
<keyword evidence="16" id="KW-1185">Reference proteome</keyword>
<evidence type="ECO:0000313" key="16">
    <source>
        <dbReference type="Proteomes" id="UP000069940"/>
    </source>
</evidence>
<feature type="domain" description="THAP-type" evidence="13">
    <location>
        <begin position="112"/>
        <end position="189"/>
    </location>
</feature>
<dbReference type="Gene3D" id="3.30.160.60">
    <property type="entry name" value="Classic Zinc Finger"/>
    <property type="match status" value="1"/>
</dbReference>
<dbReference type="SMART" id="SM00868">
    <property type="entry name" value="zf-AD"/>
    <property type="match status" value="1"/>
</dbReference>
<evidence type="ECO:0008006" key="17">
    <source>
        <dbReference type="Google" id="ProtNLM"/>
    </source>
</evidence>
<evidence type="ECO:0000256" key="5">
    <source>
        <dbReference type="ARBA" id="ARBA00022833"/>
    </source>
</evidence>
<feature type="region of interest" description="Disordered" evidence="11">
    <location>
        <begin position="1"/>
        <end position="33"/>
    </location>
</feature>
<dbReference type="GeneID" id="109400109"/>
<evidence type="ECO:0000256" key="1">
    <source>
        <dbReference type="ARBA" id="ARBA00004123"/>
    </source>
</evidence>
<dbReference type="Pfam" id="PF05485">
    <property type="entry name" value="THAP"/>
    <property type="match status" value="1"/>
</dbReference>
<dbReference type="SUPFAM" id="SSF57667">
    <property type="entry name" value="beta-beta-alpha zinc fingers"/>
    <property type="match status" value="1"/>
</dbReference>
<name>A0ABM1Y4H2_AEDAL</name>
<feature type="domain" description="C2H2-type" evidence="12">
    <location>
        <begin position="441"/>
        <end position="468"/>
    </location>
</feature>
<keyword evidence="6 9" id="KW-0238">DNA-binding</keyword>
<dbReference type="InterPro" id="IPR038441">
    <property type="entry name" value="THAP_Znf_sf"/>
</dbReference>
<dbReference type="PROSITE" id="PS51915">
    <property type="entry name" value="ZAD"/>
    <property type="match status" value="1"/>
</dbReference>
<evidence type="ECO:0000313" key="15">
    <source>
        <dbReference type="EnsemblMetazoa" id="AALFPA23_005623.P7202"/>
    </source>
</evidence>
<keyword evidence="2 10" id="KW-0479">Metal-binding</keyword>
<evidence type="ECO:0000256" key="10">
    <source>
        <dbReference type="PROSITE-ProRule" id="PRU01263"/>
    </source>
</evidence>
<dbReference type="Gene3D" id="6.20.210.20">
    <property type="entry name" value="THAP domain"/>
    <property type="match status" value="1"/>
</dbReference>
<dbReference type="SUPFAM" id="SSF57716">
    <property type="entry name" value="Glucocorticoid receptor-like (DNA-binding domain)"/>
    <property type="match status" value="1"/>
</dbReference>
<dbReference type="InterPro" id="IPR012934">
    <property type="entry name" value="Znf_AD"/>
</dbReference>
<dbReference type="SMART" id="SM00980">
    <property type="entry name" value="THAP"/>
    <property type="match status" value="1"/>
</dbReference>
<evidence type="ECO:0000256" key="6">
    <source>
        <dbReference type="ARBA" id="ARBA00023125"/>
    </source>
</evidence>
<feature type="domain" description="ZAD" evidence="14">
    <location>
        <begin position="204"/>
        <end position="280"/>
    </location>
</feature>
<keyword evidence="5 10" id="KW-0862">Zinc</keyword>
<reference evidence="15" key="2">
    <citation type="submission" date="2025-05" db="UniProtKB">
        <authorList>
            <consortium name="EnsemblMetazoa"/>
        </authorList>
    </citation>
    <scope>IDENTIFICATION</scope>
    <source>
        <strain evidence="15">Foshan</strain>
    </source>
</reference>
<dbReference type="InterPro" id="IPR050888">
    <property type="entry name" value="ZnF_C2H2-type_TF"/>
</dbReference>
<reference evidence="16" key="1">
    <citation type="journal article" date="2015" name="Proc. Natl. Acad. Sci. U.S.A.">
        <title>Genome sequence of the Asian Tiger mosquito, Aedes albopictus, reveals insights into its biology, genetics, and evolution.</title>
        <authorList>
            <person name="Chen X.G."/>
            <person name="Jiang X."/>
            <person name="Gu J."/>
            <person name="Xu M."/>
            <person name="Wu Y."/>
            <person name="Deng Y."/>
            <person name="Zhang C."/>
            <person name="Bonizzoni M."/>
            <person name="Dermauw W."/>
            <person name="Vontas J."/>
            <person name="Armbruster P."/>
            <person name="Huang X."/>
            <person name="Yang Y."/>
            <person name="Zhang H."/>
            <person name="He W."/>
            <person name="Peng H."/>
            <person name="Liu Y."/>
            <person name="Wu K."/>
            <person name="Chen J."/>
            <person name="Lirakis M."/>
            <person name="Topalis P."/>
            <person name="Van Leeuwen T."/>
            <person name="Hall A.B."/>
            <person name="Jiang X."/>
            <person name="Thorpe C."/>
            <person name="Mueller R.L."/>
            <person name="Sun C."/>
            <person name="Waterhouse R.M."/>
            <person name="Yan G."/>
            <person name="Tu Z.J."/>
            <person name="Fang X."/>
            <person name="James A.A."/>
        </authorList>
    </citation>
    <scope>NUCLEOTIDE SEQUENCE [LARGE SCALE GENOMIC DNA]</scope>
    <source>
        <strain evidence="16">Foshan</strain>
    </source>
</reference>
<dbReference type="PANTHER" id="PTHR24406">
    <property type="entry name" value="TRANSCRIPTIONAL REPRESSOR CTCFL-RELATED"/>
    <property type="match status" value="1"/>
</dbReference>
<proteinExistence type="predicted"/>
<dbReference type="SMART" id="SM00355">
    <property type="entry name" value="ZnF_C2H2"/>
    <property type="match status" value="3"/>
</dbReference>
<evidence type="ECO:0000259" key="14">
    <source>
        <dbReference type="PROSITE" id="PS51915"/>
    </source>
</evidence>